<accession>A0A8T4J1S4</accession>
<dbReference type="Gene3D" id="2.180.10.10">
    <property type="entry name" value="RHS repeat-associated core"/>
    <property type="match status" value="1"/>
</dbReference>
<feature type="non-terminal residue" evidence="1">
    <location>
        <position position="234"/>
    </location>
</feature>
<organism evidence="1 2">
    <name type="scientific">Streptomyces daliensis</name>
    <dbReference type="NCBI Taxonomy" id="299421"/>
    <lineage>
        <taxon>Bacteria</taxon>
        <taxon>Bacillati</taxon>
        <taxon>Actinomycetota</taxon>
        <taxon>Actinomycetes</taxon>
        <taxon>Kitasatosporales</taxon>
        <taxon>Streptomycetaceae</taxon>
        <taxon>Streptomyces</taxon>
    </lineage>
</organism>
<name>A0A8T4J1S4_9ACTN</name>
<dbReference type="EMBL" id="JAGSMN010001393">
    <property type="protein sequence ID" value="MBR7678359.1"/>
    <property type="molecule type" value="Genomic_DNA"/>
</dbReference>
<dbReference type="Pfam" id="PF05593">
    <property type="entry name" value="RHS_repeat"/>
    <property type="match status" value="1"/>
</dbReference>
<dbReference type="NCBIfam" id="TIGR01643">
    <property type="entry name" value="YD_repeat_2x"/>
    <property type="match status" value="2"/>
</dbReference>
<reference evidence="1" key="1">
    <citation type="submission" date="2021-04" db="EMBL/GenBank/DDBJ databases">
        <title>Sequencing of actinobacteria type strains.</title>
        <authorList>
            <person name="Nguyen G.-S."/>
            <person name="Wentzel A."/>
        </authorList>
    </citation>
    <scope>NUCLEOTIDE SEQUENCE</scope>
    <source>
        <strain evidence="1">DSM 42095</strain>
    </source>
</reference>
<protein>
    <submittedName>
        <fullName evidence="1">RHS repeat protein</fullName>
    </submittedName>
</protein>
<dbReference type="InterPro" id="IPR006530">
    <property type="entry name" value="YD"/>
</dbReference>
<dbReference type="InterPro" id="IPR031325">
    <property type="entry name" value="RHS_repeat"/>
</dbReference>
<keyword evidence="2" id="KW-1185">Reference proteome</keyword>
<evidence type="ECO:0000313" key="1">
    <source>
        <dbReference type="EMBL" id="MBR7678359.1"/>
    </source>
</evidence>
<dbReference type="Proteomes" id="UP000675554">
    <property type="component" value="Unassembled WGS sequence"/>
</dbReference>
<dbReference type="AlphaFoldDB" id="A0A8T4J1S4"/>
<comment type="caution">
    <text evidence="1">The sequence shown here is derived from an EMBL/GenBank/DDBJ whole genome shotgun (WGS) entry which is preliminary data.</text>
</comment>
<proteinExistence type="predicted"/>
<sequence length="234" mass="26042">MVLTYPVPEPDVPTMPTSGPRWPLYWDGKPEGTFTLVIPERNRALHFAALPASGPELVLQAVTDRSGEGDRVEFLRDAKGTPTEVRHSGGYRVVVDTDPVLHRVTGLRLLHGAAHERSTVLVSFGYDASGDLTEVVNSTGRPLRYRYDGQHRITSWTDRNNITFGYVYDHRGRVLRTVGPDGIYSGRFHYDTAARTTRYTDSLGHTTTYVLNGAGKVVAQTDPLGNTTRTEWDE</sequence>
<gene>
    <name evidence="1" type="ORF">KDA82_36410</name>
</gene>
<evidence type="ECO:0000313" key="2">
    <source>
        <dbReference type="Proteomes" id="UP000675554"/>
    </source>
</evidence>